<evidence type="ECO:0000313" key="2">
    <source>
        <dbReference type="EMBL" id="MED6189161.1"/>
    </source>
</evidence>
<dbReference type="EMBL" id="JASCZI010183210">
    <property type="protein sequence ID" value="MED6189161.1"/>
    <property type="molecule type" value="Genomic_DNA"/>
</dbReference>
<organism evidence="2 3">
    <name type="scientific">Stylosanthes scabra</name>
    <dbReference type="NCBI Taxonomy" id="79078"/>
    <lineage>
        <taxon>Eukaryota</taxon>
        <taxon>Viridiplantae</taxon>
        <taxon>Streptophyta</taxon>
        <taxon>Embryophyta</taxon>
        <taxon>Tracheophyta</taxon>
        <taxon>Spermatophyta</taxon>
        <taxon>Magnoliopsida</taxon>
        <taxon>eudicotyledons</taxon>
        <taxon>Gunneridae</taxon>
        <taxon>Pentapetalae</taxon>
        <taxon>rosids</taxon>
        <taxon>fabids</taxon>
        <taxon>Fabales</taxon>
        <taxon>Fabaceae</taxon>
        <taxon>Papilionoideae</taxon>
        <taxon>50 kb inversion clade</taxon>
        <taxon>dalbergioids sensu lato</taxon>
        <taxon>Dalbergieae</taxon>
        <taxon>Pterocarpus clade</taxon>
        <taxon>Stylosanthes</taxon>
    </lineage>
</organism>
<feature type="region of interest" description="Disordered" evidence="1">
    <location>
        <begin position="1"/>
        <end position="31"/>
    </location>
</feature>
<dbReference type="Proteomes" id="UP001341840">
    <property type="component" value="Unassembled WGS sequence"/>
</dbReference>
<gene>
    <name evidence="2" type="ORF">PIB30_093127</name>
</gene>
<sequence>MESSPRVSSQEEDLVLRSTKKVKTRDDVDLNQPSKDMDIVLHQESSDAMTNKISYKESLLTPPGPSINHIELDLDDVNEEDPNPEDQWYKDDDPLPKEEKAFDPCPVIPVSKEEFDE</sequence>
<name>A0ABU6WW87_9FABA</name>
<keyword evidence="3" id="KW-1185">Reference proteome</keyword>
<comment type="caution">
    <text evidence="2">The sequence shown here is derived from an EMBL/GenBank/DDBJ whole genome shotgun (WGS) entry which is preliminary data.</text>
</comment>
<feature type="region of interest" description="Disordered" evidence="1">
    <location>
        <begin position="75"/>
        <end position="117"/>
    </location>
</feature>
<feature type="non-terminal residue" evidence="2">
    <location>
        <position position="117"/>
    </location>
</feature>
<feature type="compositionally biased region" description="Basic and acidic residues" evidence="1">
    <location>
        <begin position="87"/>
        <end position="102"/>
    </location>
</feature>
<evidence type="ECO:0000313" key="3">
    <source>
        <dbReference type="Proteomes" id="UP001341840"/>
    </source>
</evidence>
<reference evidence="2 3" key="1">
    <citation type="journal article" date="2023" name="Plants (Basel)">
        <title>Bridging the Gap: Combining Genomics and Transcriptomics Approaches to Understand Stylosanthes scabra, an Orphan Legume from the Brazilian Caatinga.</title>
        <authorList>
            <person name="Ferreira-Neto J.R.C."/>
            <person name="da Silva M.D."/>
            <person name="Binneck E."/>
            <person name="de Melo N.F."/>
            <person name="da Silva R.H."/>
            <person name="de Melo A.L.T.M."/>
            <person name="Pandolfi V."/>
            <person name="Bustamante F.O."/>
            <person name="Brasileiro-Vidal A.C."/>
            <person name="Benko-Iseppon A.M."/>
        </authorList>
    </citation>
    <scope>NUCLEOTIDE SEQUENCE [LARGE SCALE GENOMIC DNA]</scope>
    <source>
        <tissue evidence="2">Leaves</tissue>
    </source>
</reference>
<proteinExistence type="predicted"/>
<protein>
    <submittedName>
        <fullName evidence="2">Uncharacterized protein</fullName>
    </submittedName>
</protein>
<accession>A0ABU6WW87</accession>
<feature type="compositionally biased region" description="Acidic residues" evidence="1">
    <location>
        <begin position="75"/>
        <end position="84"/>
    </location>
</feature>
<evidence type="ECO:0000256" key="1">
    <source>
        <dbReference type="SAM" id="MobiDB-lite"/>
    </source>
</evidence>